<feature type="domain" description="J" evidence="13">
    <location>
        <begin position="4"/>
        <end position="69"/>
    </location>
</feature>
<dbReference type="Gene3D" id="1.10.287.110">
    <property type="entry name" value="DnaJ domain"/>
    <property type="match status" value="1"/>
</dbReference>
<keyword evidence="16" id="KW-1185">Reference proteome</keyword>
<feature type="binding site" evidence="11">
    <location>
        <position position="187"/>
    </location>
    <ligand>
        <name>Zn(2+)</name>
        <dbReference type="ChEBI" id="CHEBI:29105"/>
        <label>2</label>
    </ligand>
</feature>
<dbReference type="Pfam" id="PF01556">
    <property type="entry name" value="DnaJ_C"/>
    <property type="match status" value="1"/>
</dbReference>
<feature type="binding site" evidence="11">
    <location>
        <position position="147"/>
    </location>
    <ligand>
        <name>Zn(2+)</name>
        <dbReference type="ChEBI" id="CHEBI:29105"/>
        <label>1</label>
    </ligand>
</feature>
<dbReference type="GO" id="GO:0009408">
    <property type="term" value="P:response to heat"/>
    <property type="evidence" value="ECO:0007669"/>
    <property type="project" value="InterPro"/>
</dbReference>
<dbReference type="InterPro" id="IPR036869">
    <property type="entry name" value="J_dom_sf"/>
</dbReference>
<keyword evidence="7 11" id="KW-0346">Stress response</keyword>
<dbReference type="GO" id="GO:0006260">
    <property type="term" value="P:DNA replication"/>
    <property type="evidence" value="ECO:0007669"/>
    <property type="project" value="UniProtKB-KW"/>
</dbReference>
<evidence type="ECO:0000256" key="10">
    <source>
        <dbReference type="ARBA" id="ARBA00067609"/>
    </source>
</evidence>
<keyword evidence="6 11" id="KW-0862">Zinc</keyword>
<dbReference type="PRINTS" id="PR00625">
    <property type="entry name" value="JDOMAIN"/>
</dbReference>
<dbReference type="CDD" id="cd10747">
    <property type="entry name" value="DnaJ_C"/>
    <property type="match status" value="1"/>
</dbReference>
<dbReference type="RefSeq" id="WP_109997531.1">
    <property type="nucleotide sequence ID" value="NZ_CP029619.1"/>
</dbReference>
<dbReference type="KEGG" id="cher:DK880_00838"/>
<comment type="cofactor">
    <cofactor evidence="11">
        <name>Zn(2+)</name>
        <dbReference type="ChEBI" id="CHEBI:29105"/>
    </cofactor>
    <text evidence="11">Binds 2 Zn(2+) ions per monomer.</text>
</comment>
<dbReference type="PANTHER" id="PTHR43096:SF48">
    <property type="entry name" value="CHAPERONE PROTEIN DNAJ"/>
    <property type="match status" value="1"/>
</dbReference>
<feature type="binding site" evidence="11">
    <location>
        <position position="190"/>
    </location>
    <ligand>
        <name>Zn(2+)</name>
        <dbReference type="ChEBI" id="CHEBI:29105"/>
        <label>2</label>
    </ligand>
</feature>
<evidence type="ECO:0000256" key="5">
    <source>
        <dbReference type="ARBA" id="ARBA00022771"/>
    </source>
</evidence>
<dbReference type="EMBL" id="CP029619">
    <property type="protein sequence ID" value="AWN82139.1"/>
    <property type="molecule type" value="Genomic_DNA"/>
</dbReference>
<dbReference type="NCBIfam" id="NF008035">
    <property type="entry name" value="PRK10767.1"/>
    <property type="match status" value="1"/>
</dbReference>
<dbReference type="PROSITE" id="PS00636">
    <property type="entry name" value="DNAJ_1"/>
    <property type="match status" value="1"/>
</dbReference>
<dbReference type="InterPro" id="IPR008971">
    <property type="entry name" value="HSP40/DnaJ_pept-bd"/>
</dbReference>
<evidence type="ECO:0000256" key="6">
    <source>
        <dbReference type="ARBA" id="ARBA00022833"/>
    </source>
</evidence>
<dbReference type="SUPFAM" id="SSF49493">
    <property type="entry name" value="HSP40/DnaJ peptide-binding domain"/>
    <property type="match status" value="2"/>
</dbReference>
<accession>A0A2Z3L9V6</accession>
<proteinExistence type="inferred from homology"/>
<feature type="domain" description="CR-type" evidence="14">
    <location>
        <begin position="131"/>
        <end position="213"/>
    </location>
</feature>
<dbReference type="InterPro" id="IPR002939">
    <property type="entry name" value="DnaJ_C"/>
</dbReference>
<organism evidence="15 16">
    <name type="scientific">Candidatus Cardinium hertigii</name>
    <dbReference type="NCBI Taxonomy" id="247481"/>
    <lineage>
        <taxon>Bacteria</taxon>
        <taxon>Pseudomonadati</taxon>
        <taxon>Bacteroidota</taxon>
        <taxon>Cytophagia</taxon>
        <taxon>Cytophagales</taxon>
        <taxon>Amoebophilaceae</taxon>
        <taxon>Candidatus Cardinium</taxon>
    </lineage>
</organism>
<feature type="binding site" evidence="11">
    <location>
        <position position="201"/>
    </location>
    <ligand>
        <name>Zn(2+)</name>
        <dbReference type="ChEBI" id="CHEBI:29105"/>
        <label>1</label>
    </ligand>
</feature>
<dbReference type="FunFam" id="2.60.260.20:FF:000005">
    <property type="entry name" value="Chaperone protein dnaJ 1, mitochondrial"/>
    <property type="match status" value="1"/>
</dbReference>
<protein>
    <recommendedName>
        <fullName evidence="10 11">Chaperone protein DnaJ</fullName>
    </recommendedName>
</protein>
<dbReference type="GO" id="GO:0031072">
    <property type="term" value="F:heat shock protein binding"/>
    <property type="evidence" value="ECO:0007669"/>
    <property type="project" value="InterPro"/>
</dbReference>
<dbReference type="GO" id="GO:0042026">
    <property type="term" value="P:protein refolding"/>
    <property type="evidence" value="ECO:0007669"/>
    <property type="project" value="TreeGrafter"/>
</dbReference>
<keyword evidence="8 11" id="KW-0143">Chaperone</keyword>
<evidence type="ECO:0000313" key="16">
    <source>
        <dbReference type="Proteomes" id="UP000245872"/>
    </source>
</evidence>
<dbReference type="Pfam" id="PF00226">
    <property type="entry name" value="DnaJ"/>
    <property type="match status" value="1"/>
</dbReference>
<comment type="function">
    <text evidence="11">Participates actively in the response to hyperosmotic and heat shock by preventing the aggregation of stress-denatured proteins and by disaggregating proteins, also in an autonomous, DnaK-independent fashion. Unfolded proteins bind initially to DnaJ; upon interaction with the DnaJ-bound protein, DnaK hydrolyzes its bound ATP, resulting in the formation of a stable complex. GrpE releases ADP from DnaK; ATP binding to DnaK triggers the release of the substrate protein, thus completing the reaction cycle. Several rounds of ATP-dependent interactions between DnaJ, DnaK and GrpE are required for fully efficient folding. Also involved, together with DnaK and GrpE, in the DNA replication of plasmids through activation of initiation proteins.</text>
</comment>
<dbReference type="CDD" id="cd06257">
    <property type="entry name" value="DnaJ"/>
    <property type="match status" value="1"/>
</dbReference>
<dbReference type="AlphaFoldDB" id="A0A2Z3L9V6"/>
<evidence type="ECO:0000259" key="13">
    <source>
        <dbReference type="PROSITE" id="PS50076"/>
    </source>
</evidence>
<evidence type="ECO:0000259" key="14">
    <source>
        <dbReference type="PROSITE" id="PS51188"/>
    </source>
</evidence>
<dbReference type="PROSITE" id="PS51188">
    <property type="entry name" value="ZF_CR"/>
    <property type="match status" value="1"/>
</dbReference>
<dbReference type="InterPro" id="IPR001305">
    <property type="entry name" value="HSP_DnaJ_Cys-rich_dom"/>
</dbReference>
<dbReference type="PROSITE" id="PS50076">
    <property type="entry name" value="DNAJ_2"/>
    <property type="match status" value="1"/>
</dbReference>
<evidence type="ECO:0000256" key="2">
    <source>
        <dbReference type="ARBA" id="ARBA00022705"/>
    </source>
</evidence>
<comment type="similarity">
    <text evidence="9 11">Belongs to the DnaJ family.</text>
</comment>
<dbReference type="GO" id="GO:0051082">
    <property type="term" value="F:unfolded protein binding"/>
    <property type="evidence" value="ECO:0007669"/>
    <property type="project" value="UniProtKB-UniRule"/>
</dbReference>
<dbReference type="SUPFAM" id="SSF57938">
    <property type="entry name" value="DnaJ/Hsp40 cysteine-rich domain"/>
    <property type="match status" value="1"/>
</dbReference>
<keyword evidence="3 11" id="KW-0479">Metal-binding</keyword>
<gene>
    <name evidence="11 15" type="primary">dnaJ</name>
    <name evidence="15" type="ORF">DK880_00838</name>
</gene>
<feature type="binding site" evidence="11">
    <location>
        <position position="144"/>
    </location>
    <ligand>
        <name>Zn(2+)</name>
        <dbReference type="ChEBI" id="CHEBI:29105"/>
        <label>1</label>
    </ligand>
</feature>
<name>A0A2Z3L9V6_9BACT</name>
<evidence type="ECO:0000256" key="12">
    <source>
        <dbReference type="PROSITE-ProRule" id="PRU00546"/>
    </source>
</evidence>
<evidence type="ECO:0000256" key="4">
    <source>
        <dbReference type="ARBA" id="ARBA00022737"/>
    </source>
</evidence>
<feature type="repeat" description="CXXCXGXG motif" evidence="11">
    <location>
        <begin position="144"/>
        <end position="151"/>
    </location>
</feature>
<keyword evidence="2 11" id="KW-0235">DNA replication</keyword>
<dbReference type="OrthoDB" id="9779889at2"/>
<dbReference type="InterPro" id="IPR012724">
    <property type="entry name" value="DnaJ"/>
</dbReference>
<feature type="zinc finger region" description="CR-type" evidence="12">
    <location>
        <begin position="131"/>
        <end position="213"/>
    </location>
</feature>
<evidence type="ECO:0000256" key="8">
    <source>
        <dbReference type="ARBA" id="ARBA00023186"/>
    </source>
</evidence>
<evidence type="ECO:0000256" key="7">
    <source>
        <dbReference type="ARBA" id="ARBA00023016"/>
    </source>
</evidence>
<evidence type="ECO:0000256" key="11">
    <source>
        <dbReference type="HAMAP-Rule" id="MF_01152"/>
    </source>
</evidence>
<feature type="binding site" evidence="11">
    <location>
        <position position="164"/>
    </location>
    <ligand>
        <name>Zn(2+)</name>
        <dbReference type="ChEBI" id="CHEBI:29105"/>
        <label>2</label>
    </ligand>
</feature>
<dbReference type="InterPro" id="IPR036410">
    <property type="entry name" value="HSP_DnaJ_Cys-rich_dom_sf"/>
</dbReference>
<comment type="subcellular location">
    <subcellularLocation>
        <location evidence="11">Cytoplasm</location>
    </subcellularLocation>
</comment>
<keyword evidence="1 11" id="KW-0963">Cytoplasm</keyword>
<evidence type="ECO:0000256" key="1">
    <source>
        <dbReference type="ARBA" id="ARBA00022490"/>
    </source>
</evidence>
<dbReference type="GO" id="GO:0005524">
    <property type="term" value="F:ATP binding"/>
    <property type="evidence" value="ECO:0007669"/>
    <property type="project" value="InterPro"/>
</dbReference>
<feature type="binding site" evidence="11">
    <location>
        <position position="204"/>
    </location>
    <ligand>
        <name>Zn(2+)</name>
        <dbReference type="ChEBI" id="CHEBI:29105"/>
        <label>1</label>
    </ligand>
</feature>
<dbReference type="SMART" id="SM00271">
    <property type="entry name" value="DnaJ"/>
    <property type="match status" value="1"/>
</dbReference>
<comment type="domain">
    <text evidence="11">The J domain is necessary and sufficient to stimulate DnaK ATPase activity. Zinc center 1 plays an important role in the autonomous, DnaK-independent chaperone activity of DnaJ. Zinc center 2 is essential for interaction with DnaK and for DnaJ activity.</text>
</comment>
<evidence type="ECO:0000256" key="9">
    <source>
        <dbReference type="ARBA" id="ARBA00061004"/>
    </source>
</evidence>
<dbReference type="SUPFAM" id="SSF46565">
    <property type="entry name" value="Chaperone J-domain"/>
    <property type="match status" value="1"/>
</dbReference>
<dbReference type="GO" id="GO:0008270">
    <property type="term" value="F:zinc ion binding"/>
    <property type="evidence" value="ECO:0007669"/>
    <property type="project" value="UniProtKB-UniRule"/>
</dbReference>
<dbReference type="PANTHER" id="PTHR43096">
    <property type="entry name" value="DNAJ HOMOLOG 1, MITOCHONDRIAL-RELATED"/>
    <property type="match status" value="1"/>
</dbReference>
<evidence type="ECO:0000313" key="15">
    <source>
        <dbReference type="EMBL" id="AWN82139.1"/>
    </source>
</evidence>
<feature type="repeat" description="CXXCXGXG motif" evidence="11">
    <location>
        <begin position="201"/>
        <end position="208"/>
    </location>
</feature>
<feature type="binding site" evidence="11">
    <location>
        <position position="161"/>
    </location>
    <ligand>
        <name>Zn(2+)</name>
        <dbReference type="ChEBI" id="CHEBI:29105"/>
        <label>2</label>
    </ligand>
</feature>
<dbReference type="Pfam" id="PF00684">
    <property type="entry name" value="DnaJ_CXXCXGXG"/>
    <property type="match status" value="1"/>
</dbReference>
<keyword evidence="4 11" id="KW-0677">Repeat</keyword>
<feature type="repeat" description="CXXCXGXG motif" evidence="11">
    <location>
        <begin position="161"/>
        <end position="168"/>
    </location>
</feature>
<dbReference type="Gene3D" id="2.10.230.10">
    <property type="entry name" value="Heat shock protein DnaJ, cysteine-rich domain"/>
    <property type="match status" value="1"/>
</dbReference>
<dbReference type="HAMAP" id="MF_01152">
    <property type="entry name" value="DnaJ"/>
    <property type="match status" value="1"/>
</dbReference>
<dbReference type="FunFam" id="2.10.230.10:FF:000002">
    <property type="entry name" value="Molecular chaperone DnaJ"/>
    <property type="match status" value="1"/>
</dbReference>
<dbReference type="GO" id="GO:0005737">
    <property type="term" value="C:cytoplasm"/>
    <property type="evidence" value="ECO:0007669"/>
    <property type="project" value="UniProtKB-SubCell"/>
</dbReference>
<reference evidence="15 16" key="1">
    <citation type="submission" date="2018-05" db="EMBL/GenBank/DDBJ databases">
        <title>Candidatus Cardinium hertigii Genome Assembly.</title>
        <authorList>
            <person name="Showmaker K.C."/>
            <person name="Walden K.O."/>
            <person name="Fields C.J."/>
            <person name="Lambert K.N."/>
            <person name="Hudson M.E."/>
        </authorList>
    </citation>
    <scope>NUCLEOTIDE SEQUENCE [LARGE SCALE GENOMIC DNA]</scope>
    <source>
        <strain evidence="16">cHgTN10</strain>
    </source>
</reference>
<dbReference type="Proteomes" id="UP000245872">
    <property type="component" value="Chromosome"/>
</dbReference>
<keyword evidence="5 11" id="KW-0863">Zinc-finger</keyword>
<feature type="repeat" description="CXXCXGXG motif" evidence="11">
    <location>
        <begin position="187"/>
        <end position="194"/>
    </location>
</feature>
<sequence length="376" mass="41425">MEKDYYSILGITKHATADEIKKAYRKIAMQYHPDKNPGNKAAEEKFKVATEAYDVLSNPRKKAKYDQFGAEGVQSGGSYEGHFYEGDLSDLFDNSPFGSFFGGGKHAGRKERYGEDLRIKIKLTLKEIANGTEKKVKVKRYMSCGTCSGSGAEGGTAMETCGACQGKGSVRKVTQTLLGNMVTESTCGRCCGMGKQIKTPCSNCQGQGRKLMEDLITFEVPAGVRKGIELTLRNKGNVPPRGGMPGNLIIQVDEEEDDYLKREGNNICYTLHISFVDAVLGCEMEVPTLYGSVRVKIPMGTQSGKVLKLGGKGVPNIDGYGFKGDQLIFVQVWTPQELTKEEKELLLSLRHAPNFIPKPSKKEQSFFERIKSFFQG</sequence>
<dbReference type="InterPro" id="IPR001623">
    <property type="entry name" value="DnaJ_domain"/>
</dbReference>
<evidence type="ECO:0000256" key="3">
    <source>
        <dbReference type="ARBA" id="ARBA00022723"/>
    </source>
</evidence>
<dbReference type="NCBIfam" id="TIGR02349">
    <property type="entry name" value="DnaJ_bact"/>
    <property type="match status" value="1"/>
</dbReference>
<dbReference type="Gene3D" id="2.60.260.20">
    <property type="entry name" value="Urease metallochaperone UreE, N-terminal domain"/>
    <property type="match status" value="2"/>
</dbReference>
<comment type="subunit">
    <text evidence="11">Homodimer.</text>
</comment>
<dbReference type="InterPro" id="IPR018253">
    <property type="entry name" value="DnaJ_domain_CS"/>
</dbReference>